<dbReference type="GO" id="GO:0050821">
    <property type="term" value="P:protein stabilization"/>
    <property type="evidence" value="ECO:0007669"/>
    <property type="project" value="TreeGrafter"/>
</dbReference>
<feature type="coiled-coil region" evidence="3">
    <location>
        <begin position="45"/>
        <end position="112"/>
    </location>
</feature>
<dbReference type="InterPro" id="IPR024930">
    <property type="entry name" value="Skp_dom_sf"/>
</dbReference>
<dbReference type="AlphaFoldDB" id="A0A645CNS8"/>
<evidence type="ECO:0000313" key="4">
    <source>
        <dbReference type="EMBL" id="MPM78686.1"/>
    </source>
</evidence>
<gene>
    <name evidence="4" type="ORF">SDC9_125697</name>
</gene>
<dbReference type="GO" id="GO:0051082">
    <property type="term" value="F:unfolded protein binding"/>
    <property type="evidence" value="ECO:0007669"/>
    <property type="project" value="InterPro"/>
</dbReference>
<dbReference type="SMART" id="SM00935">
    <property type="entry name" value="OmpH"/>
    <property type="match status" value="1"/>
</dbReference>
<dbReference type="SUPFAM" id="SSF111384">
    <property type="entry name" value="OmpH-like"/>
    <property type="match status" value="1"/>
</dbReference>
<dbReference type="Pfam" id="PF03938">
    <property type="entry name" value="OmpH"/>
    <property type="match status" value="1"/>
</dbReference>
<accession>A0A645CNS8</accession>
<organism evidence="4">
    <name type="scientific">bioreactor metagenome</name>
    <dbReference type="NCBI Taxonomy" id="1076179"/>
    <lineage>
        <taxon>unclassified sequences</taxon>
        <taxon>metagenomes</taxon>
        <taxon>ecological metagenomes</taxon>
    </lineage>
</organism>
<dbReference type="PANTHER" id="PTHR35089">
    <property type="entry name" value="CHAPERONE PROTEIN SKP"/>
    <property type="match status" value="1"/>
</dbReference>
<evidence type="ECO:0000256" key="2">
    <source>
        <dbReference type="ARBA" id="ARBA00022729"/>
    </source>
</evidence>
<dbReference type="EMBL" id="VSSQ01028817">
    <property type="protein sequence ID" value="MPM78686.1"/>
    <property type="molecule type" value="Genomic_DNA"/>
</dbReference>
<keyword evidence="2" id="KW-0732">Signal</keyword>
<evidence type="ECO:0000256" key="1">
    <source>
        <dbReference type="ARBA" id="ARBA00009091"/>
    </source>
</evidence>
<dbReference type="PANTHER" id="PTHR35089:SF1">
    <property type="entry name" value="CHAPERONE PROTEIN SKP"/>
    <property type="match status" value="1"/>
</dbReference>
<dbReference type="Gene3D" id="3.30.910.20">
    <property type="entry name" value="Skp domain"/>
    <property type="match status" value="1"/>
</dbReference>
<name>A0A645CNS8_9ZZZZ</name>
<evidence type="ECO:0008006" key="5">
    <source>
        <dbReference type="Google" id="ProtNLM"/>
    </source>
</evidence>
<comment type="similarity">
    <text evidence="1">Belongs to the Skp family.</text>
</comment>
<keyword evidence="3" id="KW-0175">Coiled coil</keyword>
<dbReference type="InterPro" id="IPR005632">
    <property type="entry name" value="Chaperone_Skp"/>
</dbReference>
<comment type="caution">
    <text evidence="4">The sequence shown here is derived from an EMBL/GenBank/DDBJ whole genome shotgun (WGS) entry which is preliminary data.</text>
</comment>
<reference evidence="4" key="1">
    <citation type="submission" date="2019-08" db="EMBL/GenBank/DDBJ databases">
        <authorList>
            <person name="Kucharzyk K."/>
            <person name="Murdoch R.W."/>
            <person name="Higgins S."/>
            <person name="Loffler F."/>
        </authorList>
    </citation>
    <scope>NUCLEOTIDE SEQUENCE</scope>
</reference>
<proteinExistence type="inferred from homology"/>
<evidence type="ECO:0000256" key="3">
    <source>
        <dbReference type="SAM" id="Coils"/>
    </source>
</evidence>
<protein>
    <recommendedName>
        <fullName evidence="5">Chaperone protein Skp</fullName>
    </recommendedName>
</protein>
<dbReference type="GO" id="GO:0005829">
    <property type="term" value="C:cytosol"/>
    <property type="evidence" value="ECO:0007669"/>
    <property type="project" value="TreeGrafter"/>
</dbReference>
<sequence>MKHLSKILLVFALFASSAAVAQTMKFGHINSQEIIALMPERDSALVALERHTKDLEEEMQALQTEFQSKYNTYEQRQATWTAAVLEAKTKELQDLDRRMQQYQQTASQELQQLQQALFQPILKKANDVIQQIGKEKGLIYIFDTSSGMMPYIDQAQSVDVLPLAKAAMNIPADKKPMQMSQPAN</sequence>